<dbReference type="InterPro" id="IPR000914">
    <property type="entry name" value="SBP_5_dom"/>
</dbReference>
<reference evidence="2" key="1">
    <citation type="submission" date="2020-10" db="EMBL/GenBank/DDBJ databases">
        <title>Sequencing the genomes of 1000 actinobacteria strains.</title>
        <authorList>
            <person name="Klenk H.-P."/>
        </authorList>
    </citation>
    <scope>NUCLEOTIDE SEQUENCE</scope>
    <source>
        <strain evidence="2">DSM 45354</strain>
    </source>
</reference>
<dbReference type="Gene3D" id="3.10.105.10">
    <property type="entry name" value="Dipeptide-binding Protein, Domain 3"/>
    <property type="match status" value="1"/>
</dbReference>
<evidence type="ECO:0000313" key="2">
    <source>
        <dbReference type="EMBL" id="MBE1606043.1"/>
    </source>
</evidence>
<dbReference type="GO" id="GO:1904680">
    <property type="term" value="F:peptide transmembrane transporter activity"/>
    <property type="evidence" value="ECO:0007669"/>
    <property type="project" value="TreeGrafter"/>
</dbReference>
<sequence>MPKRFTEAPGLAKQVAEGSLAPVEQRLPEHPYVVPHNWARRGKYGGNLRLIIDDTASGAMKEWMYGHSPLRWLNDAIDVGPGLAESWETNEDHTVWTLRFRKGLRWSDGQPCTTDDVMFWWKDMVLDERHPDVAPAELRSARGTLAKVSAPDELTLVIEFDTAAPLTAAYLANWVKAGNGPTWIAPKHYLRRFHPAYTQGLGEKWADAFEAKRNYGTNTECPTMTGWRLATYHEGRSMVWERNPYYWCVSPQGDQLPYLDTLTVLAVQDPEVAKLKVQNGEVDYAHGTFMGISLADVSGLKQATERSKLDVLLWDSGSGCGSLFFFNLNYRDPNIRKLLNQPKFRQALSHAVDRDEVQKTVFFNTGYKTTGTYSFKASDCLADDTGRAAFEGWRDSFVAFDTKKAMALLDEIGVVDRDGDGFRELPDGGRFRLRLDQSAETEPDGDRMANLLQKYWRAIGLDVLRNPVPPAQWAIKWQAGELMTYTAWLNPAMPVHEVLVSPELMVPVGNSLSAAFWAPLYANYHMIRNTPQEAAVRDVDPYERNPPSMKPPEDDPVARMWSLYDRARVETNALKRYQLVWEIIKIHIAEGPFYMGVVGNFPVVELAHQELRNVPSRDNLRLNGLICPWQHPTPAAYDPEAFFWNNPKEHA</sequence>
<dbReference type="Proteomes" id="UP000638648">
    <property type="component" value="Unassembled WGS sequence"/>
</dbReference>
<evidence type="ECO:0000259" key="1">
    <source>
        <dbReference type="Pfam" id="PF00496"/>
    </source>
</evidence>
<comment type="caution">
    <text evidence="2">The sequence shown here is derived from an EMBL/GenBank/DDBJ whole genome shotgun (WGS) entry which is preliminary data.</text>
</comment>
<dbReference type="Pfam" id="PF00496">
    <property type="entry name" value="SBP_bac_5"/>
    <property type="match status" value="1"/>
</dbReference>
<name>A0A927MWH2_9ACTN</name>
<dbReference type="EMBL" id="JADBEM010000001">
    <property type="protein sequence ID" value="MBE1606043.1"/>
    <property type="molecule type" value="Genomic_DNA"/>
</dbReference>
<dbReference type="Gene3D" id="3.40.190.10">
    <property type="entry name" value="Periplasmic binding protein-like II"/>
    <property type="match status" value="1"/>
</dbReference>
<organism evidence="2 3">
    <name type="scientific">Actinopolymorpha pittospori</name>
    <dbReference type="NCBI Taxonomy" id="648752"/>
    <lineage>
        <taxon>Bacteria</taxon>
        <taxon>Bacillati</taxon>
        <taxon>Actinomycetota</taxon>
        <taxon>Actinomycetes</taxon>
        <taxon>Propionibacteriales</taxon>
        <taxon>Actinopolymorphaceae</taxon>
        <taxon>Actinopolymorpha</taxon>
    </lineage>
</organism>
<dbReference type="PANTHER" id="PTHR30290">
    <property type="entry name" value="PERIPLASMIC BINDING COMPONENT OF ABC TRANSPORTER"/>
    <property type="match status" value="1"/>
</dbReference>
<evidence type="ECO:0000313" key="3">
    <source>
        <dbReference type="Proteomes" id="UP000638648"/>
    </source>
</evidence>
<dbReference type="SUPFAM" id="SSF53850">
    <property type="entry name" value="Periplasmic binding protein-like II"/>
    <property type="match status" value="1"/>
</dbReference>
<accession>A0A927MWH2</accession>
<keyword evidence="3" id="KW-1185">Reference proteome</keyword>
<feature type="domain" description="Solute-binding protein family 5" evidence="1">
    <location>
        <begin position="79"/>
        <end position="494"/>
    </location>
</feature>
<dbReference type="GO" id="GO:0015833">
    <property type="term" value="P:peptide transport"/>
    <property type="evidence" value="ECO:0007669"/>
    <property type="project" value="TreeGrafter"/>
</dbReference>
<dbReference type="CDD" id="cd08500">
    <property type="entry name" value="PBP2_NikA_DppA_OppA_like_4"/>
    <property type="match status" value="1"/>
</dbReference>
<dbReference type="PANTHER" id="PTHR30290:SF62">
    <property type="entry name" value="OLIGOPEPTIDE ABC TRANSPORTER, PERIPLASMIC OLIGOPEPTIDE-BINDING PROTEIN"/>
    <property type="match status" value="1"/>
</dbReference>
<proteinExistence type="predicted"/>
<gene>
    <name evidence="2" type="ORF">HEB94_002891</name>
</gene>
<dbReference type="InterPro" id="IPR039424">
    <property type="entry name" value="SBP_5"/>
</dbReference>
<protein>
    <submittedName>
        <fullName evidence="2">Peptide/nickel transport system substrate-binding protein</fullName>
    </submittedName>
</protein>
<dbReference type="AlphaFoldDB" id="A0A927MWH2"/>